<dbReference type="EMBL" id="FNUC01000003">
    <property type="protein sequence ID" value="SEE75021.1"/>
    <property type="molecule type" value="Genomic_DNA"/>
</dbReference>
<dbReference type="STRING" id="561176.SAMN04488561_2541"/>
<dbReference type="InterPro" id="IPR008928">
    <property type="entry name" value="6-hairpin_glycosidase_sf"/>
</dbReference>
<keyword evidence="2" id="KW-0378">Hydrolase</keyword>
<organism evidence="5 6">
    <name type="scientific">Jiangella alba</name>
    <dbReference type="NCBI Taxonomy" id="561176"/>
    <lineage>
        <taxon>Bacteria</taxon>
        <taxon>Bacillati</taxon>
        <taxon>Actinomycetota</taxon>
        <taxon>Actinomycetes</taxon>
        <taxon>Jiangellales</taxon>
        <taxon>Jiangellaceae</taxon>
        <taxon>Jiangella</taxon>
    </lineage>
</organism>
<dbReference type="GO" id="GO:0009311">
    <property type="term" value="P:oligosaccharide metabolic process"/>
    <property type="evidence" value="ECO:0007669"/>
    <property type="project" value="InterPro"/>
</dbReference>
<dbReference type="Gene3D" id="1.50.10.10">
    <property type="match status" value="1"/>
</dbReference>
<dbReference type="InterPro" id="IPR004888">
    <property type="entry name" value="Glycoside_hydrolase_63"/>
</dbReference>
<dbReference type="PANTHER" id="PTHR10412">
    <property type="entry name" value="MANNOSYL-OLIGOSACCHARIDE GLUCOSIDASE"/>
    <property type="match status" value="1"/>
</dbReference>
<keyword evidence="6" id="KW-1185">Reference proteome</keyword>
<dbReference type="SUPFAM" id="SSF48208">
    <property type="entry name" value="Six-hairpin glycosidases"/>
    <property type="match status" value="1"/>
</dbReference>
<evidence type="ECO:0000313" key="6">
    <source>
        <dbReference type="Proteomes" id="UP000181980"/>
    </source>
</evidence>
<feature type="domain" description="Mannosylglycerate hydrolase MGH1-like glycoside hydrolase" evidence="4">
    <location>
        <begin position="10"/>
        <end position="333"/>
    </location>
</feature>
<comment type="similarity">
    <text evidence="1">Belongs to the glycosyl hydrolase 63 family.</text>
</comment>
<evidence type="ECO:0000259" key="4">
    <source>
        <dbReference type="Pfam" id="PF22422"/>
    </source>
</evidence>
<dbReference type="InterPro" id="IPR012341">
    <property type="entry name" value="6hp_glycosidase-like_sf"/>
</dbReference>
<evidence type="ECO:0000256" key="1">
    <source>
        <dbReference type="ARBA" id="ARBA00010833"/>
    </source>
</evidence>
<keyword evidence="3" id="KW-0326">Glycosidase</keyword>
<evidence type="ECO:0000313" key="5">
    <source>
        <dbReference type="EMBL" id="SEE75021.1"/>
    </source>
</evidence>
<dbReference type="Pfam" id="PF22422">
    <property type="entry name" value="MGH1-like_GH"/>
    <property type="match status" value="1"/>
</dbReference>
<sequence length="357" mass="40343">MPGAHYHALWTWDTYFTGMALPDDYFDHEVGSLRNLLAHTSEGGRPPSRIDPDGAADYQHAAQPIHAAWSLSILDRSGDTELLRELWPTLVRLRAWWDESTMSRRGLHTWVRGSGTGIDNDPAIYGRSGDTVALVDVNCFHVRELTAMAVLSTRLGIGEPGPWQERADALRAAINTYMWDDQRGTYFHLDLAPHTWQTFQQLTWELPLLTQTWANLFPLWTGVADQRRADRLVTEHVLDPYRFRSRFGLRSTPADQRFYNNVAMANPSNWQGPVWALPTALTAYGLARFGYRSEALSLAKDLRDTFTRDLAATGAVHEYYDADTGTPLAHPHFVSWNLLITRLADDLVASHDPTALC</sequence>
<protein>
    <submittedName>
        <fullName evidence="5">Trehalase</fullName>
    </submittedName>
</protein>
<dbReference type="GO" id="GO:0004573">
    <property type="term" value="F:Glc3Man9GlcNAc2 oligosaccharide glucosidase activity"/>
    <property type="evidence" value="ECO:0007669"/>
    <property type="project" value="InterPro"/>
</dbReference>
<dbReference type="InterPro" id="IPR054491">
    <property type="entry name" value="MGH1-like_GH"/>
</dbReference>
<dbReference type="RefSeq" id="WP_143045061.1">
    <property type="nucleotide sequence ID" value="NZ_FNUC01000003.1"/>
</dbReference>
<dbReference type="AlphaFoldDB" id="A0A1H5LF62"/>
<evidence type="ECO:0000256" key="2">
    <source>
        <dbReference type="ARBA" id="ARBA00022801"/>
    </source>
</evidence>
<accession>A0A1H5LF62</accession>
<name>A0A1H5LF62_9ACTN</name>
<proteinExistence type="inferred from homology"/>
<evidence type="ECO:0000256" key="3">
    <source>
        <dbReference type="ARBA" id="ARBA00023295"/>
    </source>
</evidence>
<dbReference type="Proteomes" id="UP000181980">
    <property type="component" value="Unassembled WGS sequence"/>
</dbReference>
<gene>
    <name evidence="5" type="ORF">SAMN04488561_2541</name>
</gene>
<reference evidence="6" key="1">
    <citation type="submission" date="2016-10" db="EMBL/GenBank/DDBJ databases">
        <authorList>
            <person name="Varghese N."/>
            <person name="Submissions S."/>
        </authorList>
    </citation>
    <scope>NUCLEOTIDE SEQUENCE [LARGE SCALE GENOMIC DNA]</scope>
    <source>
        <strain evidence="6">DSM 45237</strain>
    </source>
</reference>
<dbReference type="GO" id="GO:0006487">
    <property type="term" value="P:protein N-linked glycosylation"/>
    <property type="evidence" value="ECO:0007669"/>
    <property type="project" value="TreeGrafter"/>
</dbReference>
<dbReference type="PANTHER" id="PTHR10412:SF11">
    <property type="entry name" value="MANNOSYL-OLIGOSACCHARIDE GLUCOSIDASE"/>
    <property type="match status" value="1"/>
</dbReference>